<dbReference type="EMBL" id="MN739531">
    <property type="protein sequence ID" value="QHT11147.1"/>
    <property type="molecule type" value="Genomic_DNA"/>
</dbReference>
<accession>A0A6C0D3Q5</accession>
<evidence type="ECO:0000313" key="2">
    <source>
        <dbReference type="EMBL" id="QHT11147.1"/>
    </source>
</evidence>
<name>A0A6C0D3Q5_9ZZZZ</name>
<proteinExistence type="predicted"/>
<reference evidence="2" key="1">
    <citation type="journal article" date="2020" name="Nature">
        <title>Giant virus diversity and host interactions through global metagenomics.</title>
        <authorList>
            <person name="Schulz F."/>
            <person name="Roux S."/>
            <person name="Paez-Espino D."/>
            <person name="Jungbluth S."/>
            <person name="Walsh D.A."/>
            <person name="Denef V.J."/>
            <person name="McMahon K.D."/>
            <person name="Konstantinidis K.T."/>
            <person name="Eloe-Fadrosh E.A."/>
            <person name="Kyrpides N.C."/>
            <person name="Woyke T."/>
        </authorList>
    </citation>
    <scope>NUCLEOTIDE SEQUENCE</scope>
    <source>
        <strain evidence="2">GVMAG-M-3300023174-111</strain>
    </source>
</reference>
<evidence type="ECO:0000256" key="1">
    <source>
        <dbReference type="SAM" id="Coils"/>
    </source>
</evidence>
<sequence>MDIENVIKENISLKEENNKLKTLLENYNTSRKSYYEKNKKIVNEKAKQRLKKIAEEDPERLKEINRKAYLKRKEKLQKLETTEVSITENI</sequence>
<dbReference type="AlphaFoldDB" id="A0A6C0D3Q5"/>
<keyword evidence="1" id="KW-0175">Coiled coil</keyword>
<organism evidence="2">
    <name type="scientific">viral metagenome</name>
    <dbReference type="NCBI Taxonomy" id="1070528"/>
    <lineage>
        <taxon>unclassified sequences</taxon>
        <taxon>metagenomes</taxon>
        <taxon>organismal metagenomes</taxon>
    </lineage>
</organism>
<feature type="coiled-coil region" evidence="1">
    <location>
        <begin position="3"/>
        <end position="33"/>
    </location>
</feature>
<protein>
    <submittedName>
        <fullName evidence="2">Uncharacterized protein</fullName>
    </submittedName>
</protein>